<protein>
    <submittedName>
        <fullName evidence="1">Uncharacterized protein</fullName>
    </submittedName>
</protein>
<dbReference type="Proteomes" id="UP000053555">
    <property type="component" value="Unassembled WGS sequence"/>
</dbReference>
<evidence type="ECO:0000313" key="1">
    <source>
        <dbReference type="EMBL" id="KHN35400.1"/>
    </source>
</evidence>
<reference evidence="1" key="1">
    <citation type="submission" date="2014-07" db="EMBL/GenBank/DDBJ databases">
        <title>Identification of a novel salt tolerance gene in wild soybean by whole-genome sequencing.</title>
        <authorList>
            <person name="Lam H.-M."/>
            <person name="Qi X."/>
            <person name="Li M.-W."/>
            <person name="Liu X."/>
            <person name="Xie M."/>
            <person name="Ni M."/>
            <person name="Xu X."/>
        </authorList>
    </citation>
    <scope>NUCLEOTIDE SEQUENCE [LARGE SCALE GENOMIC DNA]</scope>
    <source>
        <tissue evidence="1">Root</tissue>
    </source>
</reference>
<dbReference type="EMBL" id="KN648405">
    <property type="protein sequence ID" value="KHN35400.1"/>
    <property type="molecule type" value="Genomic_DNA"/>
</dbReference>
<proteinExistence type="predicted"/>
<organism evidence="1">
    <name type="scientific">Glycine soja</name>
    <name type="common">Wild soybean</name>
    <dbReference type="NCBI Taxonomy" id="3848"/>
    <lineage>
        <taxon>Eukaryota</taxon>
        <taxon>Viridiplantae</taxon>
        <taxon>Streptophyta</taxon>
        <taxon>Embryophyta</taxon>
        <taxon>Tracheophyta</taxon>
        <taxon>Spermatophyta</taxon>
        <taxon>Magnoliopsida</taxon>
        <taxon>eudicotyledons</taxon>
        <taxon>Gunneridae</taxon>
        <taxon>Pentapetalae</taxon>
        <taxon>rosids</taxon>
        <taxon>fabids</taxon>
        <taxon>Fabales</taxon>
        <taxon>Fabaceae</taxon>
        <taxon>Papilionoideae</taxon>
        <taxon>50 kb inversion clade</taxon>
        <taxon>NPAAA clade</taxon>
        <taxon>indigoferoid/millettioid clade</taxon>
        <taxon>Phaseoleae</taxon>
        <taxon>Glycine</taxon>
        <taxon>Glycine subgen. Soja</taxon>
    </lineage>
</organism>
<name>A0A0B2RQM9_GLYSO</name>
<sequence>MVEGAADLPVPVSVNSFSPGSPVHSSNGMPYTHSVSSPSPVAAKFTDAAICSLSEKKEYSV</sequence>
<accession>A0A0B2RQM9</accession>
<dbReference type="AlphaFoldDB" id="A0A0B2RQM9"/>
<gene>
    <name evidence="1" type="ORF">glysoja_029030</name>
</gene>